<organism evidence="3 4">
    <name type="scientific">Mucilaginibacter pallidiroseus</name>
    <dbReference type="NCBI Taxonomy" id="2599295"/>
    <lineage>
        <taxon>Bacteria</taxon>
        <taxon>Pseudomonadati</taxon>
        <taxon>Bacteroidota</taxon>
        <taxon>Sphingobacteriia</taxon>
        <taxon>Sphingobacteriales</taxon>
        <taxon>Sphingobacteriaceae</taxon>
        <taxon>Mucilaginibacter</taxon>
    </lineage>
</organism>
<reference evidence="3 4" key="1">
    <citation type="submission" date="2019-07" db="EMBL/GenBank/DDBJ databases">
        <authorList>
            <person name="Kim J."/>
        </authorList>
    </citation>
    <scope>NUCLEOTIDE SEQUENCE [LARGE SCALE GENOMIC DNA]</scope>
    <source>
        <strain evidence="4">dk17</strain>
    </source>
</reference>
<dbReference type="InterPro" id="IPR014729">
    <property type="entry name" value="Rossmann-like_a/b/a_fold"/>
</dbReference>
<dbReference type="Pfam" id="PF00582">
    <property type="entry name" value="Usp"/>
    <property type="match status" value="1"/>
</dbReference>
<evidence type="ECO:0000313" key="3">
    <source>
        <dbReference type="EMBL" id="TWR30375.1"/>
    </source>
</evidence>
<dbReference type="EMBL" id="VOEJ01000002">
    <property type="protein sequence ID" value="TWR30375.1"/>
    <property type="molecule type" value="Genomic_DNA"/>
</dbReference>
<accession>A0A563UG77</accession>
<dbReference type="PRINTS" id="PR01438">
    <property type="entry name" value="UNVRSLSTRESS"/>
</dbReference>
<proteinExistence type="inferred from homology"/>
<dbReference type="InterPro" id="IPR006016">
    <property type="entry name" value="UspA"/>
</dbReference>
<dbReference type="CDD" id="cd00293">
    <property type="entry name" value="USP-like"/>
    <property type="match status" value="1"/>
</dbReference>
<dbReference type="RefSeq" id="WP_146380835.1">
    <property type="nucleotide sequence ID" value="NZ_VOEJ01000002.1"/>
</dbReference>
<name>A0A563UG77_9SPHI</name>
<dbReference type="InterPro" id="IPR006015">
    <property type="entry name" value="Universal_stress_UspA"/>
</dbReference>
<dbReference type="OrthoDB" id="9788959at2"/>
<gene>
    <name evidence="3" type="ORF">FPZ43_05385</name>
</gene>
<protein>
    <submittedName>
        <fullName evidence="3">Universal stress protein</fullName>
    </submittedName>
</protein>
<feature type="domain" description="UspA" evidence="2">
    <location>
        <begin position="4"/>
        <end position="152"/>
    </location>
</feature>
<evidence type="ECO:0000259" key="2">
    <source>
        <dbReference type="Pfam" id="PF00582"/>
    </source>
</evidence>
<comment type="similarity">
    <text evidence="1">Belongs to the universal stress protein A family.</text>
</comment>
<dbReference type="Gene3D" id="3.40.50.620">
    <property type="entry name" value="HUPs"/>
    <property type="match status" value="1"/>
</dbReference>
<dbReference type="Proteomes" id="UP000320042">
    <property type="component" value="Unassembled WGS sequence"/>
</dbReference>
<evidence type="ECO:0000313" key="4">
    <source>
        <dbReference type="Proteomes" id="UP000320042"/>
    </source>
</evidence>
<dbReference type="AlphaFoldDB" id="A0A563UG77"/>
<comment type="caution">
    <text evidence="3">The sequence shown here is derived from an EMBL/GenBank/DDBJ whole genome shotgun (WGS) entry which is preliminary data.</text>
</comment>
<sequence>MKISKILIGIDDSKYAEYAASYGFDIAKTFNAHVGLVHIVEPTVAPITTTDTLMGVPMENSLIADETIMDIQNEQSESLIVRTAKKYGEGLQVTHFNEFGATADGILQCSKDFSADLIIIGTHNRSGIDRLLMGSVAETVVRESRIPVLVVPMVEE</sequence>
<keyword evidence="4" id="KW-1185">Reference proteome</keyword>
<dbReference type="SUPFAM" id="SSF52402">
    <property type="entry name" value="Adenine nucleotide alpha hydrolases-like"/>
    <property type="match status" value="1"/>
</dbReference>
<dbReference type="PANTHER" id="PTHR46268">
    <property type="entry name" value="STRESS RESPONSE PROTEIN NHAX"/>
    <property type="match status" value="1"/>
</dbReference>
<dbReference type="PANTHER" id="PTHR46268:SF6">
    <property type="entry name" value="UNIVERSAL STRESS PROTEIN UP12"/>
    <property type="match status" value="1"/>
</dbReference>
<evidence type="ECO:0000256" key="1">
    <source>
        <dbReference type="ARBA" id="ARBA00008791"/>
    </source>
</evidence>